<keyword evidence="2" id="KW-0472">Membrane</keyword>
<reference evidence="3 4" key="1">
    <citation type="submission" date="2024-01" db="EMBL/GenBank/DDBJ databases">
        <title>Roseobacter fucihabitans sp. nov., isolated from the brown alga Fucus spiralis.</title>
        <authorList>
            <person name="Hahnke S."/>
            <person name="Berger M."/>
            <person name="Schlingloff A."/>
            <person name="Athale I."/>
            <person name="Neumann-Schaal M."/>
            <person name="Adenaya A."/>
            <person name="Poehlein A."/>
            <person name="Daniel R."/>
            <person name="Pertersen J."/>
            <person name="Brinkhoff T."/>
        </authorList>
    </citation>
    <scope>NUCLEOTIDE SEQUENCE [LARGE SCALE GENOMIC DNA]</scope>
    <source>
        <strain evidence="3 4">B14</strain>
        <plasmid evidence="3 4">pROLI127</plasmid>
    </source>
</reference>
<feature type="transmembrane region" description="Helical" evidence="2">
    <location>
        <begin position="474"/>
        <end position="494"/>
    </location>
</feature>
<dbReference type="InterPro" id="IPR050445">
    <property type="entry name" value="Bact_polysacc_biosynth/exp"/>
</dbReference>
<sequence length="515" mass="58001">MNLDLTFYWKLLVRRLPVMAIFVLIGSGLGVVTALKLPETWSTEARLLVEAAQIPDEMVRSTVQTDVIEQLDIIQQRLMTRANLIDIANRFDVFEDLREMEPDTVVQEMRAATRVRRTAGRDQATLLSISFVARSGKIAADVVNQYVTIVLEENASFRISRAESTLQFFSQEVADQERELNAQSVLISQFKSDNIEALPENQSYRLGRQTLLQERLERLERERNVYEAQRDDLVRVYEATGRVRADAGQPAFSADEQRLREAEAQLNQELSRYSETHPNIIRLRGLITRLQDSVTAETGVALTPEQDISAEEAVLNTALSEIDTRLEFILNDIARTSAELEELATAINRSSNNAIALNDLEREYQIIESRYNAAVANLNAAQMSERIESTAQGQRISVIENAIVPQVPTGPNRPKIAIAGIGAGLGLAGAYFALLEFLNRTIRRPAELVSRFNITPIATIPYMESRRRRLMRRAGIIGATVFVLISVPSALWYIDTQYMPLELLVQKVLTKLRLS</sequence>
<dbReference type="PANTHER" id="PTHR32309:SF31">
    <property type="entry name" value="CAPSULAR EXOPOLYSACCHARIDE FAMILY"/>
    <property type="match status" value="1"/>
</dbReference>
<accession>A0ABZ2C2B3</accession>
<dbReference type="RefSeq" id="WP_187431101.1">
    <property type="nucleotide sequence ID" value="NZ_CP143424.1"/>
</dbReference>
<feature type="transmembrane region" description="Helical" evidence="2">
    <location>
        <begin position="12"/>
        <end position="35"/>
    </location>
</feature>
<keyword evidence="2" id="KW-0812">Transmembrane</keyword>
<name>A0ABZ2C2B3_9RHOB</name>
<dbReference type="Proteomes" id="UP001318682">
    <property type="component" value="Plasmid pROLI127"/>
</dbReference>
<dbReference type="PANTHER" id="PTHR32309">
    <property type="entry name" value="TYROSINE-PROTEIN KINASE"/>
    <property type="match status" value="1"/>
</dbReference>
<proteinExistence type="predicted"/>
<feature type="coiled-coil region" evidence="1">
    <location>
        <begin position="326"/>
        <end position="377"/>
    </location>
</feature>
<feature type="transmembrane region" description="Helical" evidence="2">
    <location>
        <begin position="416"/>
        <end position="435"/>
    </location>
</feature>
<keyword evidence="2" id="KW-1133">Transmembrane helix</keyword>
<evidence type="ECO:0000313" key="3">
    <source>
        <dbReference type="EMBL" id="WVX51417.1"/>
    </source>
</evidence>
<keyword evidence="1" id="KW-0175">Coiled coil</keyword>
<keyword evidence="3" id="KW-0614">Plasmid</keyword>
<evidence type="ECO:0000256" key="2">
    <source>
        <dbReference type="SAM" id="Phobius"/>
    </source>
</evidence>
<evidence type="ECO:0000256" key="1">
    <source>
        <dbReference type="SAM" id="Coils"/>
    </source>
</evidence>
<gene>
    <name evidence="3" type="ORF">ROLI_045190</name>
</gene>
<keyword evidence="4" id="KW-1185">Reference proteome</keyword>
<protein>
    <recommendedName>
        <fullName evidence="5">Lipopolysaccharide biosynthesis</fullName>
    </recommendedName>
</protein>
<dbReference type="EMBL" id="CP143424">
    <property type="protein sequence ID" value="WVX51417.1"/>
    <property type="molecule type" value="Genomic_DNA"/>
</dbReference>
<feature type="coiled-coil region" evidence="1">
    <location>
        <begin position="209"/>
        <end position="276"/>
    </location>
</feature>
<organism evidence="3 4">
    <name type="scientific">Roseobacter fucihabitans</name>
    <dbReference type="NCBI Taxonomy" id="1537242"/>
    <lineage>
        <taxon>Bacteria</taxon>
        <taxon>Pseudomonadati</taxon>
        <taxon>Pseudomonadota</taxon>
        <taxon>Alphaproteobacteria</taxon>
        <taxon>Rhodobacterales</taxon>
        <taxon>Roseobacteraceae</taxon>
        <taxon>Roseobacter</taxon>
    </lineage>
</organism>
<evidence type="ECO:0000313" key="4">
    <source>
        <dbReference type="Proteomes" id="UP001318682"/>
    </source>
</evidence>
<geneLocation type="plasmid" evidence="3 4">
    <name>pROLI127</name>
</geneLocation>
<evidence type="ECO:0008006" key="5">
    <source>
        <dbReference type="Google" id="ProtNLM"/>
    </source>
</evidence>